<protein>
    <submittedName>
        <fullName evidence="1">Uncharacterized protein</fullName>
    </submittedName>
</protein>
<evidence type="ECO:0000313" key="2">
    <source>
        <dbReference type="Proteomes" id="UP000652761"/>
    </source>
</evidence>
<organism evidence="1 2">
    <name type="scientific">Colocasia esculenta</name>
    <name type="common">Wild taro</name>
    <name type="synonym">Arum esculentum</name>
    <dbReference type="NCBI Taxonomy" id="4460"/>
    <lineage>
        <taxon>Eukaryota</taxon>
        <taxon>Viridiplantae</taxon>
        <taxon>Streptophyta</taxon>
        <taxon>Embryophyta</taxon>
        <taxon>Tracheophyta</taxon>
        <taxon>Spermatophyta</taxon>
        <taxon>Magnoliopsida</taxon>
        <taxon>Liliopsida</taxon>
        <taxon>Araceae</taxon>
        <taxon>Aroideae</taxon>
        <taxon>Colocasieae</taxon>
        <taxon>Colocasia</taxon>
    </lineage>
</organism>
<dbReference type="AlphaFoldDB" id="A0A843X5Y2"/>
<sequence>MMAHAYRGIGLCRSLSLPHLKRSLPLPHLRGSLPPPPLRSFLSLSLFSRELPLPALGVLRRHLHLLKQVHLHRLHHLGGGALAVEGPPGELQRGGFLMDNNGMSPSSEDMAWALLQINLRVAWVLYQKCIHFNGKSLDDAIASVPAGVDSSD</sequence>
<reference evidence="1" key="1">
    <citation type="submission" date="2017-07" db="EMBL/GenBank/DDBJ databases">
        <title>Taro Niue Genome Assembly and Annotation.</title>
        <authorList>
            <person name="Atibalentja N."/>
            <person name="Keating K."/>
            <person name="Fields C.J."/>
        </authorList>
    </citation>
    <scope>NUCLEOTIDE SEQUENCE</scope>
    <source>
        <strain evidence="1">Niue_2</strain>
        <tissue evidence="1">Leaf</tissue>
    </source>
</reference>
<gene>
    <name evidence="1" type="ORF">Taro_044892</name>
</gene>
<evidence type="ECO:0000313" key="1">
    <source>
        <dbReference type="EMBL" id="MQM11980.1"/>
    </source>
</evidence>
<comment type="caution">
    <text evidence="1">The sequence shown here is derived from an EMBL/GenBank/DDBJ whole genome shotgun (WGS) entry which is preliminary data.</text>
</comment>
<proteinExistence type="predicted"/>
<accession>A0A843X5Y2</accession>
<name>A0A843X5Y2_COLES</name>
<dbReference type="EMBL" id="NMUH01005162">
    <property type="protein sequence ID" value="MQM11980.1"/>
    <property type="molecule type" value="Genomic_DNA"/>
</dbReference>
<keyword evidence="2" id="KW-1185">Reference proteome</keyword>
<dbReference type="Proteomes" id="UP000652761">
    <property type="component" value="Unassembled WGS sequence"/>
</dbReference>